<dbReference type="GO" id="GO:0032259">
    <property type="term" value="P:methylation"/>
    <property type="evidence" value="ECO:0007669"/>
    <property type="project" value="UniProtKB-KW"/>
</dbReference>
<dbReference type="PANTHER" id="PTHR43861:SF1">
    <property type="entry name" value="TRANS-ACONITATE 2-METHYLTRANSFERASE"/>
    <property type="match status" value="1"/>
</dbReference>
<comment type="caution">
    <text evidence="7">The sequence shown here is derived from an EMBL/GenBank/DDBJ whole genome shotgun (WGS) entry which is preliminary data.</text>
</comment>
<dbReference type="InterPro" id="IPR029063">
    <property type="entry name" value="SAM-dependent_MTases_sf"/>
</dbReference>
<comment type="function">
    <text evidence="5">Converts the free carboxyl group of a malonyl-thioester to its methyl ester by transfer of a methyl group from S-adenosyl-L-methionine (SAM). It allows to synthesize pimeloyl-ACP via the fatty acid synthetic pathway.</text>
</comment>
<dbReference type="PANTHER" id="PTHR43861">
    <property type="entry name" value="TRANS-ACONITATE 2-METHYLTRANSFERASE-RELATED"/>
    <property type="match status" value="1"/>
</dbReference>
<proteinExistence type="inferred from homology"/>
<evidence type="ECO:0000313" key="7">
    <source>
        <dbReference type="EMBL" id="MFC5987400.1"/>
    </source>
</evidence>
<keyword evidence="3 5" id="KW-0949">S-adenosyl-L-methionine</keyword>
<dbReference type="InterPro" id="IPR011814">
    <property type="entry name" value="BioC"/>
</dbReference>
<evidence type="ECO:0000256" key="5">
    <source>
        <dbReference type="HAMAP-Rule" id="MF_00835"/>
    </source>
</evidence>
<gene>
    <name evidence="5 7" type="primary">bioC</name>
    <name evidence="7" type="ORF">ACFPXP_13395</name>
</gene>
<comment type="similarity">
    <text evidence="5">Belongs to the methyltransferase superfamily.</text>
</comment>
<feature type="domain" description="Methyltransferase" evidence="6">
    <location>
        <begin position="52"/>
        <end position="155"/>
    </location>
</feature>
<organism evidence="7 8">
    <name type="scientific">Marinicrinis lubricantis</name>
    <dbReference type="NCBI Taxonomy" id="2086470"/>
    <lineage>
        <taxon>Bacteria</taxon>
        <taxon>Bacillati</taxon>
        <taxon>Bacillota</taxon>
        <taxon>Bacilli</taxon>
        <taxon>Bacillales</taxon>
        <taxon>Paenibacillaceae</taxon>
    </lineage>
</organism>
<protein>
    <recommendedName>
        <fullName evidence="5">Malonyl-[acyl-carrier protein] O-methyltransferase</fullName>
        <shortName evidence="5">Malonyl-ACP O-methyltransferase</shortName>
        <ecNumber evidence="5">2.1.1.197</ecNumber>
    </recommendedName>
    <alternativeName>
        <fullName evidence="5">Biotin synthesis protein BioC</fullName>
    </alternativeName>
</protein>
<dbReference type="EC" id="2.1.1.197" evidence="5"/>
<keyword evidence="2 5" id="KW-0808">Transferase</keyword>
<sequence length="285" mass="31981">MSDRLDTIRRRFSRSAAGDYDAHAHVQRTMAESLAEFVIGRNASNHMENAKILEIGCGTGALTLMLRNVWPNAEITALDVAPAMLEAAKRRLRAAVPTQKRLNPDIQFLVADVEAWTRQAACGSFELIVSNACFQWLAHPRETLCELKRLLRPGGMLAFTTFGAETFRELHTAFELAYRAQGLKPQRHGLPLHTAKEWNAMLAAAGFMNPRRRQNVRIERYPTVRDFLHAIKAIGASASVASPSGRIGLRRLFHDMFQHYETRYGDSNGILATYELLLLHGFAPK</sequence>
<dbReference type="HAMAP" id="MF_00835">
    <property type="entry name" value="BioC"/>
    <property type="match status" value="1"/>
</dbReference>
<dbReference type="CDD" id="cd02440">
    <property type="entry name" value="AdoMet_MTases"/>
    <property type="match status" value="1"/>
</dbReference>
<evidence type="ECO:0000256" key="4">
    <source>
        <dbReference type="ARBA" id="ARBA00022756"/>
    </source>
</evidence>
<dbReference type="Proteomes" id="UP001596250">
    <property type="component" value="Unassembled WGS sequence"/>
</dbReference>
<dbReference type="EMBL" id="JBHSQV010000161">
    <property type="protein sequence ID" value="MFC5987400.1"/>
    <property type="molecule type" value="Genomic_DNA"/>
</dbReference>
<dbReference type="NCBIfam" id="TIGR02072">
    <property type="entry name" value="BioC"/>
    <property type="match status" value="1"/>
</dbReference>
<evidence type="ECO:0000256" key="2">
    <source>
        <dbReference type="ARBA" id="ARBA00022679"/>
    </source>
</evidence>
<dbReference type="Gene3D" id="3.40.50.150">
    <property type="entry name" value="Vaccinia Virus protein VP39"/>
    <property type="match status" value="1"/>
</dbReference>
<keyword evidence="4 5" id="KW-0093">Biotin biosynthesis</keyword>
<reference evidence="8" key="1">
    <citation type="journal article" date="2019" name="Int. J. Syst. Evol. Microbiol.">
        <title>The Global Catalogue of Microorganisms (GCM) 10K type strain sequencing project: providing services to taxonomists for standard genome sequencing and annotation.</title>
        <authorList>
            <consortium name="The Broad Institute Genomics Platform"/>
            <consortium name="The Broad Institute Genome Sequencing Center for Infectious Disease"/>
            <person name="Wu L."/>
            <person name="Ma J."/>
        </authorList>
    </citation>
    <scope>NUCLEOTIDE SEQUENCE [LARGE SCALE GENOMIC DNA]</scope>
    <source>
        <strain evidence="8">CCM 8749</strain>
    </source>
</reference>
<accession>A0ABW1IQN9</accession>
<dbReference type="SUPFAM" id="SSF53335">
    <property type="entry name" value="S-adenosyl-L-methionine-dependent methyltransferases"/>
    <property type="match status" value="1"/>
</dbReference>
<evidence type="ECO:0000256" key="1">
    <source>
        <dbReference type="ARBA" id="ARBA00022603"/>
    </source>
</evidence>
<evidence type="ECO:0000313" key="8">
    <source>
        <dbReference type="Proteomes" id="UP001596250"/>
    </source>
</evidence>
<dbReference type="Pfam" id="PF13649">
    <property type="entry name" value="Methyltransf_25"/>
    <property type="match status" value="1"/>
</dbReference>
<dbReference type="GO" id="GO:0102130">
    <property type="term" value="F:malonyl-CoA methyltransferase activity"/>
    <property type="evidence" value="ECO:0007669"/>
    <property type="project" value="UniProtKB-EC"/>
</dbReference>
<keyword evidence="1 5" id="KW-0489">Methyltransferase</keyword>
<keyword evidence="8" id="KW-1185">Reference proteome</keyword>
<name>A0ABW1IQN9_9BACL</name>
<evidence type="ECO:0000256" key="3">
    <source>
        <dbReference type="ARBA" id="ARBA00022691"/>
    </source>
</evidence>
<evidence type="ECO:0000259" key="6">
    <source>
        <dbReference type="Pfam" id="PF13649"/>
    </source>
</evidence>
<comment type="pathway">
    <text evidence="5">Cofactor biosynthesis; biotin biosynthesis.</text>
</comment>
<comment type="catalytic activity">
    <reaction evidence="5">
        <text>malonyl-[ACP] + S-adenosyl-L-methionine = malonyl-[ACP] methyl ester + S-adenosyl-L-homocysteine</text>
        <dbReference type="Rhea" id="RHEA:17105"/>
        <dbReference type="Rhea" id="RHEA-COMP:9623"/>
        <dbReference type="Rhea" id="RHEA-COMP:9954"/>
        <dbReference type="ChEBI" id="CHEBI:57856"/>
        <dbReference type="ChEBI" id="CHEBI:59789"/>
        <dbReference type="ChEBI" id="CHEBI:78449"/>
        <dbReference type="ChEBI" id="CHEBI:78845"/>
        <dbReference type="EC" id="2.1.1.197"/>
    </reaction>
</comment>
<dbReference type="RefSeq" id="WP_379894775.1">
    <property type="nucleotide sequence ID" value="NZ_CBCSCT010000042.1"/>
</dbReference>
<dbReference type="InterPro" id="IPR041698">
    <property type="entry name" value="Methyltransf_25"/>
</dbReference>